<gene>
    <name evidence="11" type="ORF">ENE75_15250</name>
</gene>
<evidence type="ECO:0000256" key="7">
    <source>
        <dbReference type="ARBA" id="ARBA00023136"/>
    </source>
</evidence>
<protein>
    <recommendedName>
        <fullName evidence="9">TRAP transporter small permease protein</fullName>
    </recommendedName>
</protein>
<organism evidence="11 12">
    <name type="scientific">Rubrivivax albus</name>
    <dbReference type="NCBI Taxonomy" id="2499835"/>
    <lineage>
        <taxon>Bacteria</taxon>
        <taxon>Pseudomonadati</taxon>
        <taxon>Pseudomonadota</taxon>
        <taxon>Betaproteobacteria</taxon>
        <taxon>Burkholderiales</taxon>
        <taxon>Sphaerotilaceae</taxon>
        <taxon>Rubrivivax</taxon>
    </lineage>
</organism>
<evidence type="ECO:0000256" key="4">
    <source>
        <dbReference type="ARBA" id="ARBA00022519"/>
    </source>
</evidence>
<dbReference type="InterPro" id="IPR007387">
    <property type="entry name" value="TRAP_DctQ"/>
</dbReference>
<keyword evidence="4 9" id="KW-0997">Cell inner membrane</keyword>
<evidence type="ECO:0000313" key="12">
    <source>
        <dbReference type="Proteomes" id="UP000288178"/>
    </source>
</evidence>
<evidence type="ECO:0000256" key="3">
    <source>
        <dbReference type="ARBA" id="ARBA00022475"/>
    </source>
</evidence>
<dbReference type="RefSeq" id="WP_128199200.1">
    <property type="nucleotide sequence ID" value="NZ_SACT01000005.1"/>
</dbReference>
<keyword evidence="3" id="KW-1003">Cell membrane</keyword>
<comment type="caution">
    <text evidence="11">The sequence shown here is derived from an EMBL/GenBank/DDBJ whole genome shotgun (WGS) entry which is preliminary data.</text>
</comment>
<keyword evidence="6 9" id="KW-1133">Transmembrane helix</keyword>
<keyword evidence="5 9" id="KW-0812">Transmembrane</keyword>
<dbReference type="AlphaFoldDB" id="A0A3S2TPU7"/>
<reference evidence="11 12" key="1">
    <citation type="submission" date="2019-01" db="EMBL/GenBank/DDBJ databases">
        <authorList>
            <person name="Chen W.-M."/>
        </authorList>
    </citation>
    <scope>NUCLEOTIDE SEQUENCE [LARGE SCALE GENOMIC DNA]</scope>
    <source>
        <strain evidence="11 12">ICH-3</strain>
    </source>
</reference>
<dbReference type="OrthoDB" id="5801785at2"/>
<accession>A0A3S2TPU7</accession>
<comment type="subunit">
    <text evidence="9">The complex comprises the extracytoplasmic solute receptor protein and the two transmembrane proteins.</text>
</comment>
<feature type="transmembrane region" description="Helical" evidence="9">
    <location>
        <begin position="84"/>
        <end position="106"/>
    </location>
</feature>
<name>A0A3S2TPU7_9BURK</name>
<dbReference type="GO" id="GO:0022857">
    <property type="term" value="F:transmembrane transporter activity"/>
    <property type="evidence" value="ECO:0007669"/>
    <property type="project" value="UniProtKB-UniRule"/>
</dbReference>
<dbReference type="Proteomes" id="UP000288178">
    <property type="component" value="Unassembled WGS sequence"/>
</dbReference>
<dbReference type="Pfam" id="PF04290">
    <property type="entry name" value="DctQ"/>
    <property type="match status" value="1"/>
</dbReference>
<keyword evidence="7 9" id="KW-0472">Membrane</keyword>
<evidence type="ECO:0000256" key="2">
    <source>
        <dbReference type="ARBA" id="ARBA00022448"/>
    </source>
</evidence>
<comment type="similarity">
    <text evidence="8 9">Belongs to the TRAP transporter small permease family.</text>
</comment>
<dbReference type="EMBL" id="SACT01000005">
    <property type="protein sequence ID" value="RVT50373.1"/>
    <property type="molecule type" value="Genomic_DNA"/>
</dbReference>
<keyword evidence="2 9" id="KW-0813">Transport</keyword>
<comment type="subcellular location">
    <subcellularLocation>
        <location evidence="1 9">Cell inner membrane</location>
        <topology evidence="1 9">Multi-pass membrane protein</topology>
    </subcellularLocation>
</comment>
<evidence type="ECO:0000256" key="9">
    <source>
        <dbReference type="RuleBase" id="RU369079"/>
    </source>
</evidence>
<evidence type="ECO:0000313" key="11">
    <source>
        <dbReference type="EMBL" id="RVT50373.1"/>
    </source>
</evidence>
<evidence type="ECO:0000259" key="10">
    <source>
        <dbReference type="Pfam" id="PF04290"/>
    </source>
</evidence>
<keyword evidence="12" id="KW-1185">Reference proteome</keyword>
<comment type="function">
    <text evidence="9">Part of the tripartite ATP-independent periplasmic (TRAP) transport system.</text>
</comment>
<feature type="domain" description="Tripartite ATP-independent periplasmic transporters DctQ component" evidence="10">
    <location>
        <begin position="23"/>
        <end position="151"/>
    </location>
</feature>
<dbReference type="PROSITE" id="PS51257">
    <property type="entry name" value="PROKAR_LIPOPROTEIN"/>
    <property type="match status" value="1"/>
</dbReference>
<evidence type="ECO:0000256" key="1">
    <source>
        <dbReference type="ARBA" id="ARBA00004429"/>
    </source>
</evidence>
<dbReference type="GO" id="GO:0015740">
    <property type="term" value="P:C4-dicarboxylate transport"/>
    <property type="evidence" value="ECO:0007669"/>
    <property type="project" value="TreeGrafter"/>
</dbReference>
<proteinExistence type="inferred from homology"/>
<dbReference type="PANTHER" id="PTHR35011">
    <property type="entry name" value="2,3-DIKETO-L-GULONATE TRAP TRANSPORTER SMALL PERMEASE PROTEIN YIAM"/>
    <property type="match status" value="1"/>
</dbReference>
<evidence type="ECO:0000256" key="5">
    <source>
        <dbReference type="ARBA" id="ARBA00022692"/>
    </source>
</evidence>
<feature type="transmembrane region" description="Helical" evidence="9">
    <location>
        <begin position="12"/>
        <end position="32"/>
    </location>
</feature>
<evidence type="ECO:0000256" key="6">
    <source>
        <dbReference type="ARBA" id="ARBA00022989"/>
    </source>
</evidence>
<sequence length="183" mass="19791">MTLLRTAFERALTAFVIFLLALLAVVILVGVACRKLEIPLVWYDEGASIMLAWLTYYGAALAALKRAHIGFPGLVNAMPPRLRVAAVLFGEACVIGFFGLLTWFGVQVLQILEGDTMVSLTWVPTQFTQSVIPIGGALFIVAQLLSLPEVLRQARGAGIVDHEQAPVAEVMQQGETAVEGRAR</sequence>
<feature type="transmembrane region" description="Helical" evidence="9">
    <location>
        <begin position="126"/>
        <end position="145"/>
    </location>
</feature>
<dbReference type="PANTHER" id="PTHR35011:SF2">
    <property type="entry name" value="2,3-DIKETO-L-GULONATE TRAP TRANSPORTER SMALL PERMEASE PROTEIN YIAM"/>
    <property type="match status" value="1"/>
</dbReference>
<dbReference type="InterPro" id="IPR055348">
    <property type="entry name" value="DctQ"/>
</dbReference>
<evidence type="ECO:0000256" key="8">
    <source>
        <dbReference type="ARBA" id="ARBA00038436"/>
    </source>
</evidence>
<feature type="transmembrane region" description="Helical" evidence="9">
    <location>
        <begin position="47"/>
        <end position="64"/>
    </location>
</feature>
<dbReference type="GO" id="GO:0005886">
    <property type="term" value="C:plasma membrane"/>
    <property type="evidence" value="ECO:0007669"/>
    <property type="project" value="UniProtKB-SubCell"/>
</dbReference>